<proteinExistence type="predicted"/>
<name>A0ABV3IKH8_9BACI</name>
<comment type="caution">
    <text evidence="1">The sequence shown here is derived from an EMBL/GenBank/DDBJ whole genome shotgun (WGS) entry which is preliminary data.</text>
</comment>
<keyword evidence="2" id="KW-1185">Reference proteome</keyword>
<dbReference type="EMBL" id="JBEGIE010000105">
    <property type="protein sequence ID" value="MEV4914867.1"/>
    <property type="molecule type" value="Genomic_DNA"/>
</dbReference>
<accession>A0ABV3IKH8</accession>
<gene>
    <name evidence="1" type="ORF">MRBLBA1_005901</name>
</gene>
<evidence type="ECO:0000313" key="1">
    <source>
        <dbReference type="EMBL" id="MEV4914867.1"/>
    </source>
</evidence>
<dbReference type="Proteomes" id="UP001552502">
    <property type="component" value="Unassembled WGS sequence"/>
</dbReference>
<dbReference type="RefSeq" id="WP_044440133.1">
    <property type="nucleotide sequence ID" value="NZ_JBEGIE010000105.1"/>
</dbReference>
<reference evidence="1 2" key="1">
    <citation type="journal article" date="2023" name="Proc. Natl. Acad. Sci. U.S.A.">
        <title>Bacterial tolerance to host-exuded specialized metabolites structures the maize root microbiome.</title>
        <authorList>
            <person name="Thoenen L."/>
            <person name="Giroud C."/>
            <person name="Kreuzer M."/>
            <person name="Waelchli J."/>
            <person name="Gfeller V."/>
            <person name="Deslandes-Herold G."/>
            <person name="Mateo P."/>
            <person name="Robert C.A.M."/>
            <person name="Ahrens C.H."/>
            <person name="Rubio-Somoza I."/>
            <person name="Bruggmann R."/>
            <person name="Erb M."/>
            <person name="Schlaeppi K."/>
        </authorList>
    </citation>
    <scope>NUCLEOTIDE SEQUENCE [LARGE SCALE GENOMIC DNA]</scope>
    <source>
        <strain evidence="1 2">LBA1-1-1.1</strain>
    </source>
</reference>
<sequence length="59" mass="6554">MQAPVKNPIRNVVDKIVKLGVMGMSKLVPLKFKGLDVRLPFTTLKFDYDAGESGKANNY</sequence>
<protein>
    <submittedName>
        <fullName evidence="1">Uncharacterized protein</fullName>
    </submittedName>
</protein>
<evidence type="ECO:0000313" key="2">
    <source>
        <dbReference type="Proteomes" id="UP001552502"/>
    </source>
</evidence>
<organism evidence="1 2">
    <name type="scientific">Bacillus proteolyticus</name>
    <dbReference type="NCBI Taxonomy" id="2026192"/>
    <lineage>
        <taxon>Bacteria</taxon>
        <taxon>Bacillati</taxon>
        <taxon>Bacillota</taxon>
        <taxon>Bacilli</taxon>
        <taxon>Bacillales</taxon>
        <taxon>Bacillaceae</taxon>
        <taxon>Bacillus</taxon>
        <taxon>Bacillus cereus group</taxon>
    </lineage>
</organism>